<dbReference type="CDD" id="cd02440">
    <property type="entry name" value="AdoMet_MTases"/>
    <property type="match status" value="1"/>
</dbReference>
<feature type="domain" description="Methyltransferase type 11" evidence="1">
    <location>
        <begin position="80"/>
        <end position="175"/>
    </location>
</feature>
<dbReference type="RefSeq" id="WP_220608669.1">
    <property type="nucleotide sequence ID" value="NZ_CP080598.1"/>
</dbReference>
<evidence type="ECO:0000313" key="2">
    <source>
        <dbReference type="EMBL" id="QYX30480.1"/>
    </source>
</evidence>
<proteinExistence type="predicted"/>
<sequence length="249" mass="28201">MVKSNILSRNVVGYNSTDLSSDHIQAEARDFYARQAGVFAKILNESWSEYTNISHPGFKNDLDLIRQVKELVAPGAKGIDAGCGPLAREVFCFYEDGYDMYGMDVVPENIQTALEYHPSLADRLFLADLTQPLDVPDHSFDFIICNTVIQHINLNSLTNVTFPEWTRILKPGGIIQLMFRSGHGTQIIHDVEFNDQRSFYLYQPEEILEILARYGLSLIPEENGNLGGIIYVTDVRPMENCIFCVRKTD</sequence>
<organism evidence="2 3">
    <name type="scientific">Sphaerospermopsis torques-reginae ITEP-024</name>
    <dbReference type="NCBI Taxonomy" id="984208"/>
    <lineage>
        <taxon>Bacteria</taxon>
        <taxon>Bacillati</taxon>
        <taxon>Cyanobacteriota</taxon>
        <taxon>Cyanophyceae</taxon>
        <taxon>Nostocales</taxon>
        <taxon>Aphanizomenonaceae</taxon>
        <taxon>Sphaerospermopsis</taxon>
        <taxon>Sphaerospermopsis torques-reginae</taxon>
    </lineage>
</organism>
<name>A0ABX8WVM3_9CYAN</name>
<reference evidence="2 3" key="1">
    <citation type="journal article" date="2022" name="J. Am. Chem. Soc.">
        <title>Biosynthesis of Guanitoxin Enables Global Environmental Detection in Freshwater Cyanobacteria.</title>
        <authorList>
            <person name="Lima S.T."/>
            <person name="Fallon T.R."/>
            <person name="Cordoza J.L."/>
            <person name="Chekan J.R."/>
            <person name="Delbaje E."/>
            <person name="Hopiavuori A.R."/>
            <person name="Alvarenga D.O."/>
            <person name="Wood S.M."/>
            <person name="Luhavaya H."/>
            <person name="Baumgartner J.T."/>
            <person name="Dorr F.A."/>
            <person name="Etchegaray A."/>
            <person name="Pinto E."/>
            <person name="McKinnie S.M.K."/>
            <person name="Fiore M.F."/>
            <person name="Moore B.S."/>
        </authorList>
    </citation>
    <scope>NUCLEOTIDE SEQUENCE [LARGE SCALE GENOMIC DNA]</scope>
    <source>
        <strain evidence="2 3">ITEP-024</strain>
    </source>
</reference>
<dbReference type="EMBL" id="CP080598">
    <property type="protein sequence ID" value="QYX30480.1"/>
    <property type="molecule type" value="Genomic_DNA"/>
</dbReference>
<dbReference type="SUPFAM" id="SSF53335">
    <property type="entry name" value="S-adenosyl-L-methionine-dependent methyltransferases"/>
    <property type="match status" value="1"/>
</dbReference>
<evidence type="ECO:0000313" key="3">
    <source>
        <dbReference type="Proteomes" id="UP000826540"/>
    </source>
</evidence>
<dbReference type="InterPro" id="IPR029063">
    <property type="entry name" value="SAM-dependent_MTases_sf"/>
</dbReference>
<evidence type="ECO:0000259" key="1">
    <source>
        <dbReference type="Pfam" id="PF08241"/>
    </source>
</evidence>
<dbReference type="Pfam" id="PF08241">
    <property type="entry name" value="Methyltransf_11"/>
    <property type="match status" value="1"/>
</dbReference>
<dbReference type="InterPro" id="IPR013216">
    <property type="entry name" value="Methyltransf_11"/>
</dbReference>
<accession>A0ABX8WVM3</accession>
<keyword evidence="3" id="KW-1185">Reference proteome</keyword>
<dbReference type="Proteomes" id="UP000826540">
    <property type="component" value="Chromosome"/>
</dbReference>
<protein>
    <submittedName>
        <fullName evidence="2">Guanitoxin forming phosphate O-methyltransferase</fullName>
    </submittedName>
</protein>
<gene>
    <name evidence="2" type="primary">gntJ</name>
    <name evidence="2" type="ORF">K2F26_16450</name>
</gene>
<dbReference type="Gene3D" id="3.40.50.150">
    <property type="entry name" value="Vaccinia Virus protein VP39"/>
    <property type="match status" value="1"/>
</dbReference>